<proteinExistence type="inferred from homology"/>
<reference evidence="9" key="2">
    <citation type="journal article" date="2007" name="PLoS Biol.">
        <title>Survey sequencing and comparative analysis of the elephant shark (Callorhinchus milii) genome.</title>
        <authorList>
            <person name="Venkatesh B."/>
            <person name="Kirkness E.F."/>
            <person name="Loh Y.H."/>
            <person name="Halpern A.L."/>
            <person name="Lee A.P."/>
            <person name="Johnson J."/>
            <person name="Dandona N."/>
            <person name="Viswanathan L.D."/>
            <person name="Tay A."/>
            <person name="Venter J.C."/>
            <person name="Strausberg R.L."/>
            <person name="Brenner S."/>
        </authorList>
    </citation>
    <scope>NUCLEOTIDE SEQUENCE [LARGE SCALE GENOMIC DNA]</scope>
</reference>
<evidence type="ECO:0000256" key="4">
    <source>
        <dbReference type="ARBA" id="ARBA00041123"/>
    </source>
</evidence>
<dbReference type="SMART" id="SM00248">
    <property type="entry name" value="ANK"/>
    <property type="match status" value="6"/>
</dbReference>
<dbReference type="OMA" id="RGSMACF"/>
<dbReference type="RefSeq" id="XP_007891530.1">
    <property type="nucleotide sequence ID" value="XM_007893339.2"/>
</dbReference>
<dbReference type="SUPFAM" id="SSF48403">
    <property type="entry name" value="Ankyrin repeat"/>
    <property type="match status" value="1"/>
</dbReference>
<comment type="similarity">
    <text evidence="3">Belongs to the NF-kappa-B inhibitor family.</text>
</comment>
<organism evidence="8 9">
    <name type="scientific">Callorhinchus milii</name>
    <name type="common">Ghost shark</name>
    <dbReference type="NCBI Taxonomy" id="7868"/>
    <lineage>
        <taxon>Eukaryota</taxon>
        <taxon>Metazoa</taxon>
        <taxon>Chordata</taxon>
        <taxon>Craniata</taxon>
        <taxon>Vertebrata</taxon>
        <taxon>Chondrichthyes</taxon>
        <taxon>Holocephali</taxon>
        <taxon>Chimaeriformes</taxon>
        <taxon>Callorhinchidae</taxon>
        <taxon>Callorhinchus</taxon>
    </lineage>
</organism>
<dbReference type="Ensembl" id="ENSCMIT00000003769.1">
    <property type="protein sequence ID" value="ENSCMIP00000003627.1"/>
    <property type="gene ID" value="ENSCMIG00000002185.1"/>
</dbReference>
<evidence type="ECO:0000256" key="7">
    <source>
        <dbReference type="PROSITE-ProRule" id="PRU00023"/>
    </source>
</evidence>
<dbReference type="GeneTree" id="ENSGT00940000173429"/>
<dbReference type="PANTHER" id="PTHR46680">
    <property type="entry name" value="NF-KAPPA-B INHIBITOR ALPHA"/>
    <property type="match status" value="1"/>
</dbReference>
<reference evidence="9" key="1">
    <citation type="journal article" date="2006" name="Science">
        <title>Ancient noncoding elements conserved in the human genome.</title>
        <authorList>
            <person name="Venkatesh B."/>
            <person name="Kirkness E.F."/>
            <person name="Loh Y.H."/>
            <person name="Halpern A.L."/>
            <person name="Lee A.P."/>
            <person name="Johnson J."/>
            <person name="Dandona N."/>
            <person name="Viswanathan L.D."/>
            <person name="Tay A."/>
            <person name="Venter J.C."/>
            <person name="Strausberg R.L."/>
            <person name="Brenner S."/>
        </authorList>
    </citation>
    <scope>NUCLEOTIDE SEQUENCE [LARGE SCALE GENOMIC DNA]</scope>
</reference>
<dbReference type="InParanoid" id="A0A4W3GKK0"/>
<evidence type="ECO:0000256" key="5">
    <source>
        <dbReference type="ARBA" id="ARBA00041987"/>
    </source>
</evidence>
<evidence type="ECO:0000256" key="2">
    <source>
        <dbReference type="ARBA" id="ARBA00023043"/>
    </source>
</evidence>
<comment type="function">
    <text evidence="6">Inhibits the activity of dimeric NF-kappa-B/REL complexes by trapping REL (RELA/p65 and NFKB1/p50) dimers in the cytoplasm by masking their nuclear localization signals. On cellular stimulation by immune and pro-inflammatory responses, becomes phosphorylated promoting ubiquitination and degradation, enabling the dimeric RELA to translocate to the nucleus and activate transcription.</text>
</comment>
<dbReference type="PANTHER" id="PTHR46680:SF1">
    <property type="entry name" value="NF-KAPPA-B INHIBITOR ALPHA"/>
    <property type="match status" value="1"/>
</dbReference>
<evidence type="ECO:0000256" key="3">
    <source>
        <dbReference type="ARBA" id="ARBA00038439"/>
    </source>
</evidence>
<evidence type="ECO:0000256" key="6">
    <source>
        <dbReference type="ARBA" id="ARBA00045368"/>
    </source>
</evidence>
<protein>
    <recommendedName>
        <fullName evidence="4">NF-kappa-B inhibitor alpha</fullName>
    </recommendedName>
    <alternativeName>
        <fullName evidence="5">I-kappa-B-alpha</fullName>
    </alternativeName>
</protein>
<reference evidence="8" key="4">
    <citation type="submission" date="2025-08" db="UniProtKB">
        <authorList>
            <consortium name="Ensembl"/>
        </authorList>
    </citation>
    <scope>IDENTIFICATION</scope>
</reference>
<dbReference type="CTD" id="323099"/>
<reference evidence="8" key="5">
    <citation type="submission" date="2025-09" db="UniProtKB">
        <authorList>
            <consortium name="Ensembl"/>
        </authorList>
    </citation>
    <scope>IDENTIFICATION</scope>
</reference>
<dbReference type="GO" id="GO:0034142">
    <property type="term" value="P:toll-like receptor 4 signaling pathway"/>
    <property type="evidence" value="ECO:0007669"/>
    <property type="project" value="TreeGrafter"/>
</dbReference>
<feature type="repeat" description="ANK" evidence="7">
    <location>
        <begin position="232"/>
        <end position="264"/>
    </location>
</feature>
<dbReference type="GO" id="GO:0051059">
    <property type="term" value="F:NF-kappaB binding"/>
    <property type="evidence" value="ECO:0007669"/>
    <property type="project" value="TreeGrafter"/>
</dbReference>
<dbReference type="KEGG" id="cmk:103178533"/>
<feature type="repeat" description="ANK" evidence="7">
    <location>
        <begin position="127"/>
        <end position="159"/>
    </location>
</feature>
<evidence type="ECO:0000256" key="1">
    <source>
        <dbReference type="ARBA" id="ARBA00022737"/>
    </source>
</evidence>
<dbReference type="InterPro" id="IPR051070">
    <property type="entry name" value="NF-kappa-B_inhibitor"/>
</dbReference>
<gene>
    <name evidence="8" type="primary">nfkbiab</name>
</gene>
<dbReference type="GO" id="GO:0005829">
    <property type="term" value="C:cytosol"/>
    <property type="evidence" value="ECO:0007669"/>
    <property type="project" value="TreeGrafter"/>
</dbReference>
<sequence>MDNLYARDMDCDNCKGVVDQGKADYKSGSGLPWVAGKQTGAAEDRCDSGIGSMNEKDEEMLREIQELSLTDKRPGMAESAPCWRDFVSEDGDTFLHLAIIHGATDIVDQILKNTVEGDQYLSSQNYLKQTPLHLAVITDQPQLVRHLLWSGGDLGLRDVKGNTPLHIACEMNSSCVQAISECSTRLHIQSLLDNRNYNGLTCLHLAVKNRHYQMVNYLIQLGANINAQETSSGRTALHLAVEEQDADMVSLLLVCRADPNALMYNGCTAFHLTVGRDNHKIQMELMNVTDPSLLIMNEEDYLWEPESPEKELTFSYDDCVIGGHLLSC</sequence>
<dbReference type="OrthoDB" id="20727at2759"/>
<accession>A0A4W3GKK0</accession>
<dbReference type="InterPro" id="IPR036770">
    <property type="entry name" value="Ankyrin_rpt-contain_sf"/>
</dbReference>
<dbReference type="Pfam" id="PF00023">
    <property type="entry name" value="Ank"/>
    <property type="match status" value="1"/>
</dbReference>
<dbReference type="GO" id="GO:0071356">
    <property type="term" value="P:cellular response to tumor necrosis factor"/>
    <property type="evidence" value="ECO:0007669"/>
    <property type="project" value="TreeGrafter"/>
</dbReference>
<dbReference type="InterPro" id="IPR002110">
    <property type="entry name" value="Ankyrin_rpt"/>
</dbReference>
<dbReference type="Proteomes" id="UP000314986">
    <property type="component" value="Unassembled WGS sequence"/>
</dbReference>
<dbReference type="Gene3D" id="1.25.40.20">
    <property type="entry name" value="Ankyrin repeat-containing domain"/>
    <property type="match status" value="1"/>
</dbReference>
<dbReference type="GeneID" id="103178533"/>
<dbReference type="PROSITE" id="PS50297">
    <property type="entry name" value="ANK_REP_REGION"/>
    <property type="match status" value="3"/>
</dbReference>
<dbReference type="AlphaFoldDB" id="A0A4W3GKK0"/>
<feature type="repeat" description="ANK" evidence="7">
    <location>
        <begin position="198"/>
        <end position="230"/>
    </location>
</feature>
<dbReference type="PROSITE" id="PS50088">
    <property type="entry name" value="ANK_REPEAT"/>
    <property type="match status" value="3"/>
</dbReference>
<name>A0A4W3GKK0_CALMI</name>
<dbReference type="FunCoup" id="A0A4W3GKK0">
    <property type="interactions" value="288"/>
</dbReference>
<evidence type="ECO:0000313" key="9">
    <source>
        <dbReference type="Proteomes" id="UP000314986"/>
    </source>
</evidence>
<dbReference type="Pfam" id="PF12796">
    <property type="entry name" value="Ank_2"/>
    <property type="match status" value="1"/>
</dbReference>
<dbReference type="PRINTS" id="PR01415">
    <property type="entry name" value="ANKYRIN"/>
</dbReference>
<reference evidence="9" key="3">
    <citation type="journal article" date="2014" name="Nature">
        <title>Elephant shark genome provides unique insights into gnathostome evolution.</title>
        <authorList>
            <consortium name="International Elephant Shark Genome Sequencing Consortium"/>
            <person name="Venkatesh B."/>
            <person name="Lee A.P."/>
            <person name="Ravi V."/>
            <person name="Maurya A.K."/>
            <person name="Lian M.M."/>
            <person name="Swann J.B."/>
            <person name="Ohta Y."/>
            <person name="Flajnik M.F."/>
            <person name="Sutoh Y."/>
            <person name="Kasahara M."/>
            <person name="Hoon S."/>
            <person name="Gangu V."/>
            <person name="Roy S.W."/>
            <person name="Irimia M."/>
            <person name="Korzh V."/>
            <person name="Kondrychyn I."/>
            <person name="Lim Z.W."/>
            <person name="Tay B.H."/>
            <person name="Tohari S."/>
            <person name="Kong K.W."/>
            <person name="Ho S."/>
            <person name="Lorente-Galdos B."/>
            <person name="Quilez J."/>
            <person name="Marques-Bonet T."/>
            <person name="Raney B.J."/>
            <person name="Ingham P.W."/>
            <person name="Tay A."/>
            <person name="Hillier L.W."/>
            <person name="Minx P."/>
            <person name="Boehm T."/>
            <person name="Wilson R.K."/>
            <person name="Brenner S."/>
            <person name="Warren W.C."/>
        </authorList>
    </citation>
    <scope>NUCLEOTIDE SEQUENCE [LARGE SCALE GENOMIC DNA]</scope>
</reference>
<keyword evidence="9" id="KW-1185">Reference proteome</keyword>
<evidence type="ECO:0000313" key="8">
    <source>
        <dbReference type="Ensembl" id="ENSCMIP00000003627.1"/>
    </source>
</evidence>
<dbReference type="STRING" id="7868.ENSCMIP00000003627"/>
<keyword evidence="1" id="KW-0677">Repeat</keyword>
<keyword evidence="2 7" id="KW-0040">ANK repeat</keyword>